<feature type="region of interest" description="Disordered" evidence="2">
    <location>
        <begin position="191"/>
        <end position="215"/>
    </location>
</feature>
<evidence type="ECO:0000256" key="1">
    <source>
        <dbReference type="SAM" id="Coils"/>
    </source>
</evidence>
<accession>A0A291QTD7</accession>
<proteinExistence type="predicted"/>
<dbReference type="RefSeq" id="WP_098193671.1">
    <property type="nucleotide sequence ID" value="NZ_CP023777.1"/>
</dbReference>
<dbReference type="OrthoDB" id="655149at2"/>
<feature type="coiled-coil region" evidence="1">
    <location>
        <begin position="92"/>
        <end position="119"/>
    </location>
</feature>
<dbReference type="InterPro" id="IPR025381">
    <property type="entry name" value="DUF4296"/>
</dbReference>
<dbReference type="KEGG" id="cbae:COR50_08955"/>
<keyword evidence="5" id="KW-1185">Reference proteome</keyword>
<keyword evidence="1" id="KW-0175">Coiled coil</keyword>
<protein>
    <recommendedName>
        <fullName evidence="3">DUF4296 domain-containing protein</fullName>
    </recommendedName>
</protein>
<evidence type="ECO:0000313" key="5">
    <source>
        <dbReference type="Proteomes" id="UP000220133"/>
    </source>
</evidence>
<dbReference type="Pfam" id="PF14129">
    <property type="entry name" value="DUF4296"/>
    <property type="match status" value="1"/>
</dbReference>
<organism evidence="4 5">
    <name type="scientific">Chitinophaga caeni</name>
    <dbReference type="NCBI Taxonomy" id="2029983"/>
    <lineage>
        <taxon>Bacteria</taxon>
        <taxon>Pseudomonadati</taxon>
        <taxon>Bacteroidota</taxon>
        <taxon>Chitinophagia</taxon>
        <taxon>Chitinophagales</taxon>
        <taxon>Chitinophagaceae</taxon>
        <taxon>Chitinophaga</taxon>
    </lineage>
</organism>
<evidence type="ECO:0000313" key="4">
    <source>
        <dbReference type="EMBL" id="ATL47289.1"/>
    </source>
</evidence>
<sequence length="215" mass="24569">MRKIIFLLLILTACGEAGKVPKGVIEQEKMTQILMDMNFADVFSREMPNAFLAHTDSAREQQLKESYLQILQLHKVSVKEFMDSYSYYESHADKLKIMYDSMEARVKRMKVEADTLEQRRLKQIQDSVEAARNKSLDSIKNIYGEKINADSIFNKYRDSLNKAMYQHRADSIKKVSDSIVAASRKMAKAKADSIKKGLKAKPHISPDSSKGIKVQ</sequence>
<evidence type="ECO:0000259" key="3">
    <source>
        <dbReference type="Pfam" id="PF14129"/>
    </source>
</evidence>
<evidence type="ECO:0000256" key="2">
    <source>
        <dbReference type="SAM" id="MobiDB-lite"/>
    </source>
</evidence>
<name>A0A291QTD7_9BACT</name>
<dbReference type="EMBL" id="CP023777">
    <property type="protein sequence ID" value="ATL47289.1"/>
    <property type="molecule type" value="Genomic_DNA"/>
</dbReference>
<feature type="domain" description="DUF4296" evidence="3">
    <location>
        <begin position="21"/>
        <end position="110"/>
    </location>
</feature>
<dbReference type="Proteomes" id="UP000220133">
    <property type="component" value="Chromosome"/>
</dbReference>
<gene>
    <name evidence="4" type="ORF">COR50_08955</name>
</gene>
<reference evidence="4 5" key="1">
    <citation type="submission" date="2017-10" db="EMBL/GenBank/DDBJ databases">
        <title>Paenichitinophaga pekingensis gen. nov., sp. nov., isolated from activated sludge.</title>
        <authorList>
            <person name="Jin D."/>
            <person name="Kong X."/>
            <person name="Deng Y."/>
            <person name="Bai Z."/>
        </authorList>
    </citation>
    <scope>NUCLEOTIDE SEQUENCE [LARGE SCALE GENOMIC DNA]</scope>
    <source>
        <strain evidence="4 5">13</strain>
    </source>
</reference>
<dbReference type="AlphaFoldDB" id="A0A291QTD7"/>